<dbReference type="AlphaFoldDB" id="A0A9D4A1B5"/>
<dbReference type="GO" id="GO:0003676">
    <property type="term" value="F:nucleic acid binding"/>
    <property type="evidence" value="ECO:0007669"/>
    <property type="project" value="InterPro"/>
</dbReference>
<dbReference type="GO" id="GO:0004523">
    <property type="term" value="F:RNA-DNA hybrid ribonuclease activity"/>
    <property type="evidence" value="ECO:0007669"/>
    <property type="project" value="InterPro"/>
</dbReference>
<dbReference type="Pfam" id="PF13456">
    <property type="entry name" value="RVT_3"/>
    <property type="match status" value="1"/>
</dbReference>
<reference evidence="2 3" key="1">
    <citation type="journal article" date="2021" name="Plant Biotechnol. J.">
        <title>Multi-omics assisted identification of the key and species-specific regulatory components of drought-tolerant mechanisms in Gossypium stocksii.</title>
        <authorList>
            <person name="Yu D."/>
            <person name="Ke L."/>
            <person name="Zhang D."/>
            <person name="Wu Y."/>
            <person name="Sun Y."/>
            <person name="Mei J."/>
            <person name="Sun J."/>
            <person name="Sun Y."/>
        </authorList>
    </citation>
    <scope>NUCLEOTIDE SEQUENCE [LARGE SCALE GENOMIC DNA]</scope>
    <source>
        <strain evidence="3">cv. E1</strain>
        <tissue evidence="2">Leaf</tissue>
    </source>
</reference>
<dbReference type="InterPro" id="IPR044730">
    <property type="entry name" value="RNase_H-like_dom_plant"/>
</dbReference>
<comment type="caution">
    <text evidence="2">The sequence shown here is derived from an EMBL/GenBank/DDBJ whole genome shotgun (WGS) entry which is preliminary data.</text>
</comment>
<dbReference type="CDD" id="cd06222">
    <property type="entry name" value="RNase_H_like"/>
    <property type="match status" value="1"/>
</dbReference>
<dbReference type="InterPro" id="IPR012337">
    <property type="entry name" value="RNaseH-like_sf"/>
</dbReference>
<evidence type="ECO:0000259" key="1">
    <source>
        <dbReference type="Pfam" id="PF13456"/>
    </source>
</evidence>
<gene>
    <name evidence="2" type="ORF">J1N35_022627</name>
</gene>
<keyword evidence="3" id="KW-1185">Reference proteome</keyword>
<sequence>MQCFKQFRLLPCPVFSYQNHYVERWKISLQSSGNRKGKKGKGYTGANGKLCVNQKRKGNEVSKLGAIHYWLSKEDVERILRIPLARTPHDDLLVWGVNQPMEFLQWLTWASDQFTTNQNRLFCCGLWAIWGERNKRVYEQQQRTGQEIAIFIKTYMAELNGLEKKSPGRDREHARWSHPPNEFFKLNFDGAYDTTLQQSTSGIVARNEDREVLLTCSEIHYGVSSAFAAEAIACRNAVQIGVEQGWPKIIIEGDSLSIIKKCISKNQDRSSIEAYIYDIKQILNRSKNFMFHHTPRSANAFAHLVATETLKRKEETYLVMSVPGYAENQRRIDWRREPD</sequence>
<proteinExistence type="predicted"/>
<dbReference type="EMBL" id="JAIQCV010000007">
    <property type="protein sequence ID" value="KAH1082866.1"/>
    <property type="molecule type" value="Genomic_DNA"/>
</dbReference>
<evidence type="ECO:0000313" key="2">
    <source>
        <dbReference type="EMBL" id="KAH1082866.1"/>
    </source>
</evidence>
<dbReference type="InterPro" id="IPR002156">
    <property type="entry name" value="RNaseH_domain"/>
</dbReference>
<protein>
    <recommendedName>
        <fullName evidence="1">RNase H type-1 domain-containing protein</fullName>
    </recommendedName>
</protein>
<organism evidence="2 3">
    <name type="scientific">Gossypium stocksii</name>
    <dbReference type="NCBI Taxonomy" id="47602"/>
    <lineage>
        <taxon>Eukaryota</taxon>
        <taxon>Viridiplantae</taxon>
        <taxon>Streptophyta</taxon>
        <taxon>Embryophyta</taxon>
        <taxon>Tracheophyta</taxon>
        <taxon>Spermatophyta</taxon>
        <taxon>Magnoliopsida</taxon>
        <taxon>eudicotyledons</taxon>
        <taxon>Gunneridae</taxon>
        <taxon>Pentapetalae</taxon>
        <taxon>rosids</taxon>
        <taxon>malvids</taxon>
        <taxon>Malvales</taxon>
        <taxon>Malvaceae</taxon>
        <taxon>Malvoideae</taxon>
        <taxon>Gossypium</taxon>
    </lineage>
</organism>
<name>A0A9D4A1B5_9ROSI</name>
<dbReference type="Proteomes" id="UP000828251">
    <property type="component" value="Unassembled WGS sequence"/>
</dbReference>
<dbReference type="OrthoDB" id="990022at2759"/>
<dbReference type="PANTHER" id="PTHR47074">
    <property type="entry name" value="BNAC02G40300D PROTEIN"/>
    <property type="match status" value="1"/>
</dbReference>
<accession>A0A9D4A1B5</accession>
<feature type="domain" description="RNase H type-1" evidence="1">
    <location>
        <begin position="187"/>
        <end position="308"/>
    </location>
</feature>
<dbReference type="Gene3D" id="3.30.420.10">
    <property type="entry name" value="Ribonuclease H-like superfamily/Ribonuclease H"/>
    <property type="match status" value="1"/>
</dbReference>
<dbReference type="SUPFAM" id="SSF53098">
    <property type="entry name" value="Ribonuclease H-like"/>
    <property type="match status" value="1"/>
</dbReference>
<dbReference type="InterPro" id="IPR036397">
    <property type="entry name" value="RNaseH_sf"/>
</dbReference>
<dbReference type="PANTHER" id="PTHR47074:SF61">
    <property type="entry name" value="RNASE H TYPE-1 DOMAIN-CONTAINING PROTEIN"/>
    <property type="match status" value="1"/>
</dbReference>
<dbReference type="InterPro" id="IPR052929">
    <property type="entry name" value="RNase_H-like_EbsB-rel"/>
</dbReference>
<evidence type="ECO:0000313" key="3">
    <source>
        <dbReference type="Proteomes" id="UP000828251"/>
    </source>
</evidence>